<dbReference type="OrthoDB" id="6705640at2759"/>
<organism evidence="2 3">
    <name type="scientific">Phyllotreta striolata</name>
    <name type="common">Striped flea beetle</name>
    <name type="synonym">Crioceris striolata</name>
    <dbReference type="NCBI Taxonomy" id="444603"/>
    <lineage>
        <taxon>Eukaryota</taxon>
        <taxon>Metazoa</taxon>
        <taxon>Ecdysozoa</taxon>
        <taxon>Arthropoda</taxon>
        <taxon>Hexapoda</taxon>
        <taxon>Insecta</taxon>
        <taxon>Pterygota</taxon>
        <taxon>Neoptera</taxon>
        <taxon>Endopterygota</taxon>
        <taxon>Coleoptera</taxon>
        <taxon>Polyphaga</taxon>
        <taxon>Cucujiformia</taxon>
        <taxon>Chrysomeloidea</taxon>
        <taxon>Chrysomelidae</taxon>
        <taxon>Galerucinae</taxon>
        <taxon>Alticini</taxon>
        <taxon>Phyllotreta</taxon>
    </lineage>
</organism>
<keyword evidence="3" id="KW-1185">Reference proteome</keyword>
<reference evidence="2" key="1">
    <citation type="submission" date="2022-01" db="EMBL/GenBank/DDBJ databases">
        <authorList>
            <person name="King R."/>
        </authorList>
    </citation>
    <scope>NUCLEOTIDE SEQUENCE</scope>
</reference>
<proteinExistence type="predicted"/>
<gene>
    <name evidence="2" type="ORF">PHYEVI_LOCUS6065</name>
</gene>
<accession>A0A9N9XPT1</accession>
<evidence type="ECO:0000313" key="3">
    <source>
        <dbReference type="Proteomes" id="UP001153712"/>
    </source>
</evidence>
<sequence length="280" mass="30943">MSCSKILQTLTILILLNITASLPGESEADAGSLPPYKQFLQTLPSTCFLIKNETYKNTGGIAENLNGKLDARLFISTATGLRVDTKTFANLLTDCLRTQANIHLPTEELRNNVQMLANFVFDKKEISYEEVTKILHSKHNAQNIIQQLLLDLIIAPLKTGVNNLLENAGNIVKFLADMPSENHNETNTTEMSLAKAKTRGFFSGLIESTLVSPIRSTVNSFVSALNGTINYFYTTTPTDSIIKKPIIAIINEIVRICRYFLNKIHATANSIFNLFGNGSN</sequence>
<dbReference type="AlphaFoldDB" id="A0A9N9XPT1"/>
<evidence type="ECO:0000313" key="2">
    <source>
        <dbReference type="EMBL" id="CAG9859696.1"/>
    </source>
</evidence>
<dbReference type="Proteomes" id="UP001153712">
    <property type="component" value="Chromosome 3"/>
</dbReference>
<name>A0A9N9XPT1_PHYSR</name>
<dbReference type="EMBL" id="OU900096">
    <property type="protein sequence ID" value="CAG9859696.1"/>
    <property type="molecule type" value="Genomic_DNA"/>
</dbReference>
<evidence type="ECO:0000256" key="1">
    <source>
        <dbReference type="SAM" id="SignalP"/>
    </source>
</evidence>
<keyword evidence="1" id="KW-0732">Signal</keyword>
<feature type="chain" id="PRO_5040495021" evidence="1">
    <location>
        <begin position="22"/>
        <end position="280"/>
    </location>
</feature>
<protein>
    <submittedName>
        <fullName evidence="2">Uncharacterized protein</fullName>
    </submittedName>
</protein>
<feature type="signal peptide" evidence="1">
    <location>
        <begin position="1"/>
        <end position="21"/>
    </location>
</feature>